<evidence type="ECO:0000313" key="1">
    <source>
        <dbReference type="EMBL" id="TKR70721.1"/>
    </source>
</evidence>
<reference evidence="1 2" key="1">
    <citation type="journal article" date="2015" name="Genome Biol.">
        <title>Comparative genomics of Steinernema reveals deeply conserved gene regulatory networks.</title>
        <authorList>
            <person name="Dillman A.R."/>
            <person name="Macchietto M."/>
            <person name="Porter C.F."/>
            <person name="Rogers A."/>
            <person name="Williams B."/>
            <person name="Antoshechkin I."/>
            <person name="Lee M.M."/>
            <person name="Goodwin Z."/>
            <person name="Lu X."/>
            <person name="Lewis E.E."/>
            <person name="Goodrich-Blair H."/>
            <person name="Stock S.P."/>
            <person name="Adams B.J."/>
            <person name="Sternberg P.W."/>
            <person name="Mortazavi A."/>
        </authorList>
    </citation>
    <scope>NUCLEOTIDE SEQUENCE [LARGE SCALE GENOMIC DNA]</scope>
    <source>
        <strain evidence="1 2">ALL</strain>
    </source>
</reference>
<accession>A0A4U5MML3</accession>
<name>A0A4U5MML3_STECR</name>
<organism evidence="1 2">
    <name type="scientific">Steinernema carpocapsae</name>
    <name type="common">Entomopathogenic nematode</name>
    <dbReference type="NCBI Taxonomy" id="34508"/>
    <lineage>
        <taxon>Eukaryota</taxon>
        <taxon>Metazoa</taxon>
        <taxon>Ecdysozoa</taxon>
        <taxon>Nematoda</taxon>
        <taxon>Chromadorea</taxon>
        <taxon>Rhabditida</taxon>
        <taxon>Tylenchina</taxon>
        <taxon>Panagrolaimomorpha</taxon>
        <taxon>Strongyloidoidea</taxon>
        <taxon>Steinernematidae</taxon>
        <taxon>Steinernema</taxon>
    </lineage>
</organism>
<dbReference type="EMBL" id="AZBU02000007">
    <property type="protein sequence ID" value="TKR70721.1"/>
    <property type="molecule type" value="Genomic_DNA"/>
</dbReference>
<dbReference type="AlphaFoldDB" id="A0A4U5MML3"/>
<protein>
    <recommendedName>
        <fullName evidence="3">Decapping nuclease</fullName>
    </recommendedName>
</protein>
<keyword evidence="2" id="KW-1185">Reference proteome</keyword>
<sequence>MFVNGDLDCLDSTNQQIEIKCQLLGMRNERQHYYITPFWYAEAVLLKTETIVVAERLKDNSVISVKRVHINELETGGENFDASGMVWTPGNKEKKLKWTWTKDKLFGHVEEFVNKIYDLLQSDKYFNKIVVIQKEPQKSTFFIAEVDHNSSRLFPVEFQDHFRQSERLKIRPLALPWEKN</sequence>
<comment type="caution">
    <text evidence="1">The sequence shown here is derived from an EMBL/GenBank/DDBJ whole genome shotgun (WGS) entry which is preliminary data.</text>
</comment>
<gene>
    <name evidence="1" type="ORF">L596_022708</name>
</gene>
<evidence type="ECO:0008006" key="3">
    <source>
        <dbReference type="Google" id="ProtNLM"/>
    </source>
</evidence>
<proteinExistence type="predicted"/>
<evidence type="ECO:0000313" key="2">
    <source>
        <dbReference type="Proteomes" id="UP000298663"/>
    </source>
</evidence>
<dbReference type="Proteomes" id="UP000298663">
    <property type="component" value="Unassembled WGS sequence"/>
</dbReference>
<reference evidence="1 2" key="2">
    <citation type="journal article" date="2019" name="G3 (Bethesda)">
        <title>Hybrid Assembly of the Genome of the Entomopathogenic Nematode Steinernema carpocapsae Identifies the X-Chromosome.</title>
        <authorList>
            <person name="Serra L."/>
            <person name="Macchietto M."/>
            <person name="Macias-Munoz A."/>
            <person name="McGill C.J."/>
            <person name="Rodriguez I.M."/>
            <person name="Rodriguez B."/>
            <person name="Murad R."/>
            <person name="Mortazavi A."/>
        </authorList>
    </citation>
    <scope>NUCLEOTIDE SEQUENCE [LARGE SCALE GENOMIC DNA]</scope>
    <source>
        <strain evidence="1 2">ALL</strain>
    </source>
</reference>